<evidence type="ECO:0000313" key="2">
    <source>
        <dbReference type="EMBL" id="CAE6488113.1"/>
    </source>
</evidence>
<proteinExistence type="predicted"/>
<name>A0A8H3CLF5_9AGAM</name>
<dbReference type="Proteomes" id="UP000663831">
    <property type="component" value="Unassembled WGS sequence"/>
</dbReference>
<evidence type="ECO:0000256" key="1">
    <source>
        <dbReference type="SAM" id="MobiDB-lite"/>
    </source>
</evidence>
<accession>A0A8H3CLF5</accession>
<sequence>CGLTIGLHFFPPPRSAIQFGDSDNNKRRTTNDEGRRTNNEGGTTNDWGVTQLTMPPSGKPAASGAVQSTLFQPQHQPTVVPRCAGLASRPSTVSSGTT</sequence>
<comment type="caution">
    <text evidence="2">The sequence shown here is derived from an EMBL/GenBank/DDBJ whole genome shotgun (WGS) entry which is preliminary data.</text>
</comment>
<protein>
    <submittedName>
        <fullName evidence="2">Uncharacterized protein</fullName>
    </submittedName>
</protein>
<feature type="compositionally biased region" description="Basic and acidic residues" evidence="1">
    <location>
        <begin position="23"/>
        <end position="38"/>
    </location>
</feature>
<feature type="compositionally biased region" description="Polar residues" evidence="1">
    <location>
        <begin position="39"/>
        <end position="54"/>
    </location>
</feature>
<feature type="non-terminal residue" evidence="2">
    <location>
        <position position="1"/>
    </location>
</feature>
<feature type="region of interest" description="Disordered" evidence="1">
    <location>
        <begin position="12"/>
        <end position="74"/>
    </location>
</feature>
<dbReference type="AlphaFoldDB" id="A0A8H3CLF5"/>
<reference evidence="2" key="1">
    <citation type="submission" date="2021-01" db="EMBL/GenBank/DDBJ databases">
        <authorList>
            <person name="Kaushik A."/>
        </authorList>
    </citation>
    <scope>NUCLEOTIDE SEQUENCE</scope>
    <source>
        <strain evidence="2">AG3-1AP</strain>
    </source>
</reference>
<dbReference type="EMBL" id="CAJMWV010003798">
    <property type="protein sequence ID" value="CAE6488113.1"/>
    <property type="molecule type" value="Genomic_DNA"/>
</dbReference>
<organism evidence="2 3">
    <name type="scientific">Rhizoctonia solani</name>
    <dbReference type="NCBI Taxonomy" id="456999"/>
    <lineage>
        <taxon>Eukaryota</taxon>
        <taxon>Fungi</taxon>
        <taxon>Dikarya</taxon>
        <taxon>Basidiomycota</taxon>
        <taxon>Agaricomycotina</taxon>
        <taxon>Agaricomycetes</taxon>
        <taxon>Cantharellales</taxon>
        <taxon>Ceratobasidiaceae</taxon>
        <taxon>Rhizoctonia</taxon>
    </lineage>
</organism>
<evidence type="ECO:0000313" key="3">
    <source>
        <dbReference type="Proteomes" id="UP000663831"/>
    </source>
</evidence>
<feature type="compositionally biased region" description="Polar residues" evidence="1">
    <location>
        <begin position="65"/>
        <end position="74"/>
    </location>
</feature>
<gene>
    <name evidence="2" type="ORF">RDB_LOCUS106093</name>
</gene>